<keyword evidence="7 11" id="KW-0067">ATP-binding</keyword>
<keyword evidence="9 11" id="KW-1133">Transmembrane helix</keyword>
<dbReference type="GO" id="GO:0055070">
    <property type="term" value="P:copper ion homeostasis"/>
    <property type="evidence" value="ECO:0007669"/>
    <property type="project" value="TreeGrafter"/>
</dbReference>
<comment type="similarity">
    <text evidence="2 11">Belongs to the cation transport ATPase (P-type) (TC 3.A.3) family. Type IB subfamily.</text>
</comment>
<evidence type="ECO:0000256" key="1">
    <source>
        <dbReference type="ARBA" id="ARBA00004651"/>
    </source>
</evidence>
<dbReference type="SUPFAM" id="SSF81653">
    <property type="entry name" value="Calcium ATPase, transduction domain A"/>
    <property type="match status" value="1"/>
</dbReference>
<dbReference type="Gene3D" id="3.40.50.1000">
    <property type="entry name" value="HAD superfamily/HAD-like"/>
    <property type="match status" value="1"/>
</dbReference>
<dbReference type="Pfam" id="PF19335">
    <property type="entry name" value="HMBD"/>
    <property type="match status" value="2"/>
</dbReference>
<dbReference type="InterPro" id="IPR059000">
    <property type="entry name" value="ATPase_P-type_domA"/>
</dbReference>
<dbReference type="CDD" id="cd02094">
    <property type="entry name" value="P-type_ATPase_Cu-like"/>
    <property type="match status" value="1"/>
</dbReference>
<feature type="transmembrane region" description="Helical" evidence="11">
    <location>
        <begin position="276"/>
        <end position="294"/>
    </location>
</feature>
<evidence type="ECO:0000259" key="12">
    <source>
        <dbReference type="SMART" id="SM00746"/>
    </source>
</evidence>
<evidence type="ECO:0000256" key="10">
    <source>
        <dbReference type="ARBA" id="ARBA00023136"/>
    </source>
</evidence>
<evidence type="ECO:0000256" key="2">
    <source>
        <dbReference type="ARBA" id="ARBA00006024"/>
    </source>
</evidence>
<dbReference type="Proteomes" id="UP000779809">
    <property type="component" value="Unassembled WGS sequence"/>
</dbReference>
<dbReference type="Pfam" id="PF04945">
    <property type="entry name" value="YHS"/>
    <property type="match status" value="1"/>
</dbReference>
<keyword evidence="3 11" id="KW-1003">Cell membrane</keyword>
<dbReference type="InterPro" id="IPR018303">
    <property type="entry name" value="ATPase_P-typ_P_site"/>
</dbReference>
<dbReference type="NCBIfam" id="TIGR01494">
    <property type="entry name" value="ATPase_P-type"/>
    <property type="match status" value="1"/>
</dbReference>
<dbReference type="InterPro" id="IPR009078">
    <property type="entry name" value="Ferritin-like_SF"/>
</dbReference>
<feature type="transmembrane region" description="Helical" evidence="11">
    <location>
        <begin position="771"/>
        <end position="793"/>
    </location>
</feature>
<dbReference type="InterPro" id="IPR001757">
    <property type="entry name" value="P_typ_ATPase"/>
</dbReference>
<dbReference type="NCBIfam" id="TIGR01511">
    <property type="entry name" value="ATPase-IB1_Cu"/>
    <property type="match status" value="1"/>
</dbReference>
<evidence type="ECO:0000313" key="13">
    <source>
        <dbReference type="EMBL" id="MBI2677615.1"/>
    </source>
</evidence>
<feature type="domain" description="TRASH" evidence="12">
    <location>
        <begin position="11"/>
        <end position="54"/>
    </location>
</feature>
<dbReference type="NCBIfam" id="TIGR01525">
    <property type="entry name" value="ATPase-IB_hvy"/>
    <property type="match status" value="1"/>
</dbReference>
<keyword evidence="10 11" id="KW-0472">Membrane</keyword>
<organism evidence="13 14">
    <name type="scientific">Candidatus Korobacter versatilis</name>
    <dbReference type="NCBI Taxonomy" id="658062"/>
    <lineage>
        <taxon>Bacteria</taxon>
        <taxon>Pseudomonadati</taxon>
        <taxon>Acidobacteriota</taxon>
        <taxon>Terriglobia</taxon>
        <taxon>Terriglobales</taxon>
        <taxon>Candidatus Korobacteraceae</taxon>
        <taxon>Candidatus Korobacter</taxon>
    </lineage>
</organism>
<dbReference type="GO" id="GO:0005507">
    <property type="term" value="F:copper ion binding"/>
    <property type="evidence" value="ECO:0007669"/>
    <property type="project" value="TreeGrafter"/>
</dbReference>
<sequence length="827" mass="86642">MTNETNTKVVDPVCGMTMEPEKARAAAPPKVAEHAGKTYFFCSHGCVAKFKAEPEKYLAPAVAPSLVKLGAVKPTAAAPPGASAGKARYFCPMDPEVEQDHPGACPKCGMALEPMVSSARATKTEYTCPMHPEIVRDAPGSCPICGMALEPRTVTAHPQDDGELRNMTRRFWVSLVFTLPLLAIAMANLLPGIPLQHALGARTLVWIQLALATAPVLWGGWPFFERAATSVRTRNLNMFTLIGMGVAVAYGYSVVATVAPGIFPASLRGKMGQPDIYYEVAAAITVLVLLGQVLELRARSQTGSAIRALLDLSPKMATRIGPNGTEEAIPLEHVQAGDKLRVRPGEKVPVDGVVIEGASAVDESMVTGESVPVEKASGARVIGATVNGTGALVIRAERVGSETLLAQIVRMVGEAQRSRAPIQGLADKVSGYFVPAVIVIAVVAFLGWMAWGPEPRLAHAIVSAVAVLIIACPCALGLATPMAIMVATGRGAHAGVLIRNAEALETMEKVDVLVVDKTGTLTEGRPKLTGVVAFGGLSENELLRLAASLERASEHPLAAAIVRGAEGLQLAAASDFRSLTGKGVTGRVDGKQVGVGNRAMLEELGLQSAELEGRAEQLRQDGQTVMVVAIDGKAAGLLAVADPIKESTAEALRQLKEEKVRVVMLTGDSQATAAAVASKLGISDFRAEVLPEDKLKVIQELQRQGQVVAMAGDGINDAPALAQADVGIAMGTGTDVAMESGGITLVKGDLRGIVRARRLSRTTMRNIRQNLFFAFLYNVLGVPVAAGVLYPLLGTAGLLNPMLAAAAMSFSSVSVIGNSLRLRRAAL</sequence>
<dbReference type="Gene3D" id="1.10.620.20">
    <property type="entry name" value="Ribonucleotide Reductase, subunit A"/>
    <property type="match status" value="1"/>
</dbReference>
<dbReference type="NCBIfam" id="TIGR01512">
    <property type="entry name" value="ATPase-IB2_Cd"/>
    <property type="match status" value="1"/>
</dbReference>
<accession>A0A932A6I6</accession>
<dbReference type="SUPFAM" id="SSF47240">
    <property type="entry name" value="Ferritin-like"/>
    <property type="match status" value="1"/>
</dbReference>
<dbReference type="AlphaFoldDB" id="A0A932A6I6"/>
<dbReference type="InterPro" id="IPR023298">
    <property type="entry name" value="ATPase_P-typ_TM_dom_sf"/>
</dbReference>
<evidence type="ECO:0000256" key="6">
    <source>
        <dbReference type="ARBA" id="ARBA00022741"/>
    </source>
</evidence>
<feature type="transmembrane region" description="Helical" evidence="11">
    <location>
        <begin position="799"/>
        <end position="820"/>
    </location>
</feature>
<dbReference type="SFLD" id="SFLDF00027">
    <property type="entry name" value="p-type_atpase"/>
    <property type="match status" value="1"/>
</dbReference>
<dbReference type="PROSITE" id="PS00154">
    <property type="entry name" value="ATPASE_E1_E2"/>
    <property type="match status" value="1"/>
</dbReference>
<evidence type="ECO:0000256" key="7">
    <source>
        <dbReference type="ARBA" id="ARBA00022840"/>
    </source>
</evidence>
<name>A0A932A6I6_9BACT</name>
<evidence type="ECO:0000256" key="5">
    <source>
        <dbReference type="ARBA" id="ARBA00022723"/>
    </source>
</evidence>
<evidence type="ECO:0000256" key="9">
    <source>
        <dbReference type="ARBA" id="ARBA00022989"/>
    </source>
</evidence>
<dbReference type="InterPro" id="IPR023299">
    <property type="entry name" value="ATPase_P-typ_cyto_dom_N"/>
</dbReference>
<dbReference type="GO" id="GO:0005524">
    <property type="term" value="F:ATP binding"/>
    <property type="evidence" value="ECO:0007669"/>
    <property type="project" value="UniProtKB-UniRule"/>
</dbReference>
<feature type="transmembrane region" description="Helical" evidence="11">
    <location>
        <begin position="171"/>
        <end position="193"/>
    </location>
</feature>
<proteinExistence type="inferred from homology"/>
<gene>
    <name evidence="13" type="primary">cadA</name>
    <name evidence="13" type="ORF">HYX28_02415</name>
</gene>
<evidence type="ECO:0000256" key="11">
    <source>
        <dbReference type="RuleBase" id="RU362081"/>
    </source>
</evidence>
<dbReference type="GO" id="GO:0016491">
    <property type="term" value="F:oxidoreductase activity"/>
    <property type="evidence" value="ECO:0007669"/>
    <property type="project" value="InterPro"/>
</dbReference>
<evidence type="ECO:0000313" key="14">
    <source>
        <dbReference type="Proteomes" id="UP000779809"/>
    </source>
</evidence>
<dbReference type="InterPro" id="IPR008250">
    <property type="entry name" value="ATPase_P-typ_transduc_dom_A_sf"/>
</dbReference>
<dbReference type="Pfam" id="PF00702">
    <property type="entry name" value="Hydrolase"/>
    <property type="match status" value="1"/>
</dbReference>
<evidence type="ECO:0000256" key="3">
    <source>
        <dbReference type="ARBA" id="ARBA00022475"/>
    </source>
</evidence>
<evidence type="ECO:0000256" key="8">
    <source>
        <dbReference type="ARBA" id="ARBA00022967"/>
    </source>
</evidence>
<dbReference type="FunFam" id="2.70.150.10:FF:000020">
    <property type="entry name" value="Copper-exporting P-type ATPase A"/>
    <property type="match status" value="1"/>
</dbReference>
<dbReference type="SUPFAM" id="SSF56784">
    <property type="entry name" value="HAD-like"/>
    <property type="match status" value="1"/>
</dbReference>
<reference evidence="13" key="1">
    <citation type="submission" date="2020-07" db="EMBL/GenBank/DDBJ databases">
        <title>Huge and variable diversity of episymbiotic CPR bacteria and DPANN archaea in groundwater ecosystems.</title>
        <authorList>
            <person name="He C.Y."/>
            <person name="Keren R."/>
            <person name="Whittaker M."/>
            <person name="Farag I.F."/>
            <person name="Doudna J."/>
            <person name="Cate J.H.D."/>
            <person name="Banfield J.F."/>
        </authorList>
    </citation>
    <scope>NUCLEOTIDE SEQUENCE</scope>
    <source>
        <strain evidence="13">NC_groundwater_580_Pr5_B-0.1um_64_19</strain>
    </source>
</reference>
<comment type="subcellular location">
    <subcellularLocation>
        <location evidence="1">Cell membrane</location>
        <topology evidence="1">Multi-pass membrane protein</topology>
    </subcellularLocation>
</comment>
<dbReference type="InterPro" id="IPR045800">
    <property type="entry name" value="HMBD"/>
</dbReference>
<keyword evidence="5 11" id="KW-0479">Metal-binding</keyword>
<dbReference type="SFLD" id="SFLDG00002">
    <property type="entry name" value="C1.7:_P-type_atpase_like"/>
    <property type="match status" value="1"/>
</dbReference>
<dbReference type="PANTHER" id="PTHR43520:SF8">
    <property type="entry name" value="P-TYPE CU(+) TRANSPORTER"/>
    <property type="match status" value="1"/>
</dbReference>
<feature type="transmembrane region" description="Helical" evidence="11">
    <location>
        <begin position="205"/>
        <end position="224"/>
    </location>
</feature>
<dbReference type="GO" id="GO:0060003">
    <property type="term" value="P:copper ion export"/>
    <property type="evidence" value="ECO:0007669"/>
    <property type="project" value="UniProtKB-ARBA"/>
</dbReference>
<dbReference type="GO" id="GO:0005886">
    <property type="term" value="C:plasma membrane"/>
    <property type="evidence" value="ECO:0007669"/>
    <property type="project" value="UniProtKB-SubCell"/>
</dbReference>
<comment type="caution">
    <text evidence="13">The sequence shown here is derived from an EMBL/GenBank/DDBJ whole genome shotgun (WGS) entry which is preliminary data.</text>
</comment>
<dbReference type="InterPro" id="IPR007029">
    <property type="entry name" value="YHS_dom"/>
</dbReference>
<dbReference type="InterPro" id="IPR036412">
    <property type="entry name" value="HAD-like_sf"/>
</dbReference>
<keyword evidence="6 11" id="KW-0547">Nucleotide-binding</keyword>
<dbReference type="SUPFAM" id="SSF81665">
    <property type="entry name" value="Calcium ATPase, transmembrane domain M"/>
    <property type="match status" value="1"/>
</dbReference>
<keyword evidence="4 11" id="KW-0812">Transmembrane</keyword>
<dbReference type="SFLD" id="SFLDS00003">
    <property type="entry name" value="Haloacid_Dehalogenase"/>
    <property type="match status" value="1"/>
</dbReference>
<dbReference type="GO" id="GO:0043682">
    <property type="term" value="F:P-type divalent copper transporter activity"/>
    <property type="evidence" value="ECO:0007669"/>
    <property type="project" value="TreeGrafter"/>
</dbReference>
<dbReference type="Pfam" id="PF00122">
    <property type="entry name" value="E1-E2_ATPase"/>
    <property type="match status" value="1"/>
</dbReference>
<dbReference type="InterPro" id="IPR023214">
    <property type="entry name" value="HAD_sf"/>
</dbReference>
<evidence type="ECO:0000256" key="4">
    <source>
        <dbReference type="ARBA" id="ARBA00022692"/>
    </source>
</evidence>
<dbReference type="PANTHER" id="PTHR43520">
    <property type="entry name" value="ATP7, ISOFORM B"/>
    <property type="match status" value="1"/>
</dbReference>
<feature type="transmembrane region" description="Helical" evidence="11">
    <location>
        <begin position="236"/>
        <end position="256"/>
    </location>
</feature>
<dbReference type="EMBL" id="JACPNR010000004">
    <property type="protein sequence ID" value="MBI2677615.1"/>
    <property type="molecule type" value="Genomic_DNA"/>
</dbReference>
<dbReference type="Gene3D" id="3.40.1110.10">
    <property type="entry name" value="Calcium-transporting ATPase, cytoplasmic domain N"/>
    <property type="match status" value="1"/>
</dbReference>
<dbReference type="SMART" id="SM00746">
    <property type="entry name" value="TRASH"/>
    <property type="match status" value="1"/>
</dbReference>
<feature type="transmembrane region" description="Helical" evidence="11">
    <location>
        <begin position="457"/>
        <end position="480"/>
    </location>
</feature>
<dbReference type="PRINTS" id="PR00943">
    <property type="entry name" value="CUATPASE"/>
</dbReference>
<dbReference type="InterPro" id="IPR012348">
    <property type="entry name" value="RNR-like"/>
</dbReference>
<dbReference type="PRINTS" id="PR00119">
    <property type="entry name" value="CATATPASE"/>
</dbReference>
<feature type="transmembrane region" description="Helical" evidence="11">
    <location>
        <begin position="429"/>
        <end position="451"/>
    </location>
</feature>
<dbReference type="Gene3D" id="2.70.150.10">
    <property type="entry name" value="Calcium-transporting ATPase, cytoplasmic transduction domain A"/>
    <property type="match status" value="1"/>
</dbReference>
<keyword evidence="8" id="KW-1278">Translocase</keyword>
<dbReference type="InterPro" id="IPR044492">
    <property type="entry name" value="P_typ_ATPase_HD_dom"/>
</dbReference>
<dbReference type="GO" id="GO:0016887">
    <property type="term" value="F:ATP hydrolysis activity"/>
    <property type="evidence" value="ECO:0007669"/>
    <property type="project" value="InterPro"/>
</dbReference>
<protein>
    <submittedName>
        <fullName evidence="13">Cadmium-translocating P-type ATPase</fullName>
    </submittedName>
</protein>
<dbReference type="InterPro" id="IPR027256">
    <property type="entry name" value="P-typ_ATPase_IB"/>
</dbReference>
<dbReference type="InterPro" id="IPR011017">
    <property type="entry name" value="TRASH_dom"/>
</dbReference>